<dbReference type="InterPro" id="IPR013324">
    <property type="entry name" value="RNA_pol_sigma_r3/r4-like"/>
</dbReference>
<protein>
    <submittedName>
        <fullName evidence="1">Uncharacterized protein</fullName>
    </submittedName>
</protein>
<dbReference type="RefSeq" id="WP_338347787.1">
    <property type="nucleotide sequence ID" value="NZ_CAUZLY010000004.1"/>
</dbReference>
<dbReference type="Proteomes" id="UP001314200">
    <property type="component" value="Unassembled WGS sequence"/>
</dbReference>
<organism evidence="1 2">
    <name type="scientific">Fructobacillus cardui</name>
    <dbReference type="NCBI Taxonomy" id="2893170"/>
    <lineage>
        <taxon>Bacteria</taxon>
        <taxon>Bacillati</taxon>
        <taxon>Bacillota</taxon>
        <taxon>Bacilli</taxon>
        <taxon>Lactobacillales</taxon>
        <taxon>Lactobacillaceae</taxon>
        <taxon>Fructobacillus</taxon>
    </lineage>
</organism>
<comment type="caution">
    <text evidence="1">The sequence shown here is derived from an EMBL/GenBank/DDBJ whole genome shotgun (WGS) entry which is preliminary data.</text>
</comment>
<evidence type="ECO:0000313" key="1">
    <source>
        <dbReference type="EMBL" id="CAK1235207.1"/>
    </source>
</evidence>
<dbReference type="EMBL" id="CAUZLY010000004">
    <property type="protein sequence ID" value="CAK1235207.1"/>
    <property type="molecule type" value="Genomic_DNA"/>
</dbReference>
<proteinExistence type="predicted"/>
<gene>
    <name evidence="1" type="ORF">R82641_BJNNKPBH_00493</name>
</gene>
<sequence length="149" mass="17037">MGYDRERTIKNVSDFFGNPLAVNKPSEFKDLMDLAQVSNADSLYHSPVINDMPMSHNDGNRVDKAVVELIGNQSAKETIRLIRVTLNNMDDRYARVIYLRHFKCLPMIDIAETIGYSPSNVEKLLETAYYRFALWSESFLKLTCPVGIE</sequence>
<keyword evidence="2" id="KW-1185">Reference proteome</keyword>
<evidence type="ECO:0000313" key="2">
    <source>
        <dbReference type="Proteomes" id="UP001314200"/>
    </source>
</evidence>
<reference evidence="1 2" key="1">
    <citation type="submission" date="2023-10" db="EMBL/GenBank/DDBJ databases">
        <authorList>
            <person name="Botero Cardona J."/>
        </authorList>
    </citation>
    <scope>NUCLEOTIDE SEQUENCE [LARGE SCALE GENOMIC DNA]</scope>
    <source>
        <strain evidence="1 2">R-82641</strain>
    </source>
</reference>
<dbReference type="InterPro" id="IPR036388">
    <property type="entry name" value="WH-like_DNA-bd_sf"/>
</dbReference>
<accession>A0ABM9MRX3</accession>
<dbReference type="Gene3D" id="1.10.10.10">
    <property type="entry name" value="Winged helix-like DNA-binding domain superfamily/Winged helix DNA-binding domain"/>
    <property type="match status" value="1"/>
</dbReference>
<dbReference type="SUPFAM" id="SSF88659">
    <property type="entry name" value="Sigma3 and sigma4 domains of RNA polymerase sigma factors"/>
    <property type="match status" value="1"/>
</dbReference>
<name>A0ABM9MRX3_9LACO</name>